<evidence type="ECO:0000313" key="13">
    <source>
        <dbReference type="EMBL" id="ROO90990.1"/>
    </source>
</evidence>
<dbReference type="SMART" id="SM00387">
    <property type="entry name" value="HATPase_c"/>
    <property type="match status" value="1"/>
</dbReference>
<keyword evidence="10" id="KW-0472">Membrane</keyword>
<dbReference type="Gene3D" id="3.30.565.10">
    <property type="entry name" value="Histidine kinase-like ATPase, C-terminal domain"/>
    <property type="match status" value="1"/>
</dbReference>
<evidence type="ECO:0000313" key="14">
    <source>
        <dbReference type="Proteomes" id="UP000272400"/>
    </source>
</evidence>
<organism evidence="13 14">
    <name type="scientific">Actinocorallia herbida</name>
    <dbReference type="NCBI Taxonomy" id="58109"/>
    <lineage>
        <taxon>Bacteria</taxon>
        <taxon>Bacillati</taxon>
        <taxon>Actinomycetota</taxon>
        <taxon>Actinomycetes</taxon>
        <taxon>Streptosporangiales</taxon>
        <taxon>Thermomonosporaceae</taxon>
        <taxon>Actinocorallia</taxon>
    </lineage>
</organism>
<dbReference type="PRINTS" id="PR00344">
    <property type="entry name" value="BCTRLSENSOR"/>
</dbReference>
<dbReference type="AlphaFoldDB" id="A0A3N1DBV2"/>
<keyword evidence="14" id="KW-1185">Reference proteome</keyword>
<dbReference type="Gene3D" id="1.10.287.130">
    <property type="match status" value="1"/>
</dbReference>
<dbReference type="OrthoDB" id="9786919at2"/>
<evidence type="ECO:0000256" key="1">
    <source>
        <dbReference type="ARBA" id="ARBA00000085"/>
    </source>
</evidence>
<dbReference type="CDD" id="cd00082">
    <property type="entry name" value="HisKA"/>
    <property type="match status" value="1"/>
</dbReference>
<comment type="caution">
    <text evidence="13">The sequence shown here is derived from an EMBL/GenBank/DDBJ whole genome shotgun (WGS) entry which is preliminary data.</text>
</comment>
<dbReference type="CDD" id="cd06225">
    <property type="entry name" value="HAMP"/>
    <property type="match status" value="1"/>
</dbReference>
<dbReference type="SMART" id="SM00304">
    <property type="entry name" value="HAMP"/>
    <property type="match status" value="1"/>
</dbReference>
<evidence type="ECO:0000256" key="7">
    <source>
        <dbReference type="ARBA" id="ARBA00022777"/>
    </source>
</evidence>
<protein>
    <recommendedName>
        <fullName evidence="3">histidine kinase</fullName>
        <ecNumber evidence="3">2.7.13.3</ecNumber>
    </recommendedName>
</protein>
<proteinExistence type="predicted"/>
<dbReference type="PANTHER" id="PTHR45436:SF5">
    <property type="entry name" value="SENSOR HISTIDINE KINASE TRCS"/>
    <property type="match status" value="1"/>
</dbReference>
<dbReference type="SUPFAM" id="SSF55874">
    <property type="entry name" value="ATPase domain of HSP90 chaperone/DNA topoisomerase II/histidine kinase"/>
    <property type="match status" value="1"/>
</dbReference>
<dbReference type="SMART" id="SM00388">
    <property type="entry name" value="HisKA"/>
    <property type="match status" value="1"/>
</dbReference>
<keyword evidence="5" id="KW-0808">Transferase</keyword>
<accession>A0A3N1DBV2</accession>
<dbReference type="GO" id="GO:0005886">
    <property type="term" value="C:plasma membrane"/>
    <property type="evidence" value="ECO:0007669"/>
    <property type="project" value="UniProtKB-SubCell"/>
</dbReference>
<dbReference type="PROSITE" id="PS50885">
    <property type="entry name" value="HAMP"/>
    <property type="match status" value="1"/>
</dbReference>
<evidence type="ECO:0000256" key="6">
    <source>
        <dbReference type="ARBA" id="ARBA00022692"/>
    </source>
</evidence>
<dbReference type="InterPro" id="IPR005467">
    <property type="entry name" value="His_kinase_dom"/>
</dbReference>
<keyword evidence="8" id="KW-1133">Transmembrane helix</keyword>
<keyword evidence="7 13" id="KW-0418">Kinase</keyword>
<evidence type="ECO:0000259" key="11">
    <source>
        <dbReference type="PROSITE" id="PS50109"/>
    </source>
</evidence>
<dbReference type="InterPro" id="IPR004358">
    <property type="entry name" value="Sig_transdc_His_kin-like_C"/>
</dbReference>
<evidence type="ECO:0000256" key="8">
    <source>
        <dbReference type="ARBA" id="ARBA00022989"/>
    </source>
</evidence>
<name>A0A3N1DBV2_9ACTN</name>
<evidence type="ECO:0000256" key="2">
    <source>
        <dbReference type="ARBA" id="ARBA00004236"/>
    </source>
</evidence>
<dbReference type="InterPro" id="IPR036097">
    <property type="entry name" value="HisK_dim/P_sf"/>
</dbReference>
<evidence type="ECO:0000256" key="3">
    <source>
        <dbReference type="ARBA" id="ARBA00012438"/>
    </source>
</evidence>
<keyword evidence="4" id="KW-0597">Phosphoprotein</keyword>
<sequence length="439" mass="47433">MRWWPRSIRARDTVVAALLSGLVFSLLAIGVTSLFRRNIQTQIVEAAERAARRVSADVRADRLTDPIPSAAGVHLIQVIDESGKVIAGTADARNKPPLSQLRPPSENRMAQRLECPPAAPCAEVVALRTTIYSDSDFVVAAVPLPSAMTGIGLNFLIGLGVVGLSALTAWATWVIVGRTLGPIEAIRRQLAEISASDLHRRVPVPNGDDEIVRLARTSNATLERLERAVDRQRQFASDASHELRTPIAGLRANLEGALLHPEDADWQDVAKAALRDTDRLEAIITDLLLLSQLGAGTSVAEDFDLGELARLESRKGVEVNAQDGVRVHGVRFQFARLYGNLLDNAERYGGGDITVSVRREGAEAVMKVCDNGPGIPPEDRERIFARFSRLDTARSRNAGGTGLGLAIARDIARSHGGDLAAEDTVRGACFVLRLPIARF</sequence>
<dbReference type="SUPFAM" id="SSF47384">
    <property type="entry name" value="Homodimeric domain of signal transducing histidine kinase"/>
    <property type="match status" value="1"/>
</dbReference>
<reference evidence="13 14" key="1">
    <citation type="submission" date="2018-11" db="EMBL/GenBank/DDBJ databases">
        <title>Sequencing the genomes of 1000 actinobacteria strains.</title>
        <authorList>
            <person name="Klenk H.-P."/>
        </authorList>
    </citation>
    <scope>NUCLEOTIDE SEQUENCE [LARGE SCALE GENOMIC DNA]</scope>
    <source>
        <strain evidence="13 14">DSM 44254</strain>
    </source>
</reference>
<keyword evidence="6" id="KW-0812">Transmembrane</keyword>
<dbReference type="Pfam" id="PF00512">
    <property type="entry name" value="HisKA"/>
    <property type="match status" value="1"/>
</dbReference>
<dbReference type="EC" id="2.7.13.3" evidence="3"/>
<evidence type="ECO:0000256" key="5">
    <source>
        <dbReference type="ARBA" id="ARBA00022679"/>
    </source>
</evidence>
<dbReference type="InterPro" id="IPR003660">
    <property type="entry name" value="HAMP_dom"/>
</dbReference>
<dbReference type="InterPro" id="IPR050428">
    <property type="entry name" value="TCS_sensor_his_kinase"/>
</dbReference>
<evidence type="ECO:0000256" key="9">
    <source>
        <dbReference type="ARBA" id="ARBA00023012"/>
    </source>
</evidence>
<dbReference type="CDD" id="cd00075">
    <property type="entry name" value="HATPase"/>
    <property type="match status" value="1"/>
</dbReference>
<feature type="domain" description="HAMP" evidence="12">
    <location>
        <begin position="177"/>
        <end position="230"/>
    </location>
</feature>
<dbReference type="PROSITE" id="PS50109">
    <property type="entry name" value="HIS_KIN"/>
    <property type="match status" value="1"/>
</dbReference>
<dbReference type="InterPro" id="IPR003661">
    <property type="entry name" value="HisK_dim/P_dom"/>
</dbReference>
<dbReference type="InterPro" id="IPR003594">
    <property type="entry name" value="HATPase_dom"/>
</dbReference>
<dbReference type="EMBL" id="RJKE01000001">
    <property type="protein sequence ID" value="ROO90990.1"/>
    <property type="molecule type" value="Genomic_DNA"/>
</dbReference>
<dbReference type="InterPro" id="IPR036890">
    <property type="entry name" value="HATPase_C_sf"/>
</dbReference>
<evidence type="ECO:0000259" key="12">
    <source>
        <dbReference type="PROSITE" id="PS50885"/>
    </source>
</evidence>
<dbReference type="Pfam" id="PF02518">
    <property type="entry name" value="HATPase_c"/>
    <property type="match status" value="1"/>
</dbReference>
<keyword evidence="9" id="KW-0902">Two-component regulatory system</keyword>
<comment type="subcellular location">
    <subcellularLocation>
        <location evidence="2">Cell membrane</location>
    </subcellularLocation>
</comment>
<dbReference type="SUPFAM" id="SSF158472">
    <property type="entry name" value="HAMP domain-like"/>
    <property type="match status" value="1"/>
</dbReference>
<dbReference type="GO" id="GO:0000155">
    <property type="term" value="F:phosphorelay sensor kinase activity"/>
    <property type="evidence" value="ECO:0007669"/>
    <property type="project" value="InterPro"/>
</dbReference>
<comment type="catalytic activity">
    <reaction evidence="1">
        <text>ATP + protein L-histidine = ADP + protein N-phospho-L-histidine.</text>
        <dbReference type="EC" id="2.7.13.3"/>
    </reaction>
</comment>
<dbReference type="Pfam" id="PF00672">
    <property type="entry name" value="HAMP"/>
    <property type="match status" value="1"/>
</dbReference>
<dbReference type="PANTHER" id="PTHR45436">
    <property type="entry name" value="SENSOR HISTIDINE KINASE YKOH"/>
    <property type="match status" value="1"/>
</dbReference>
<evidence type="ECO:0000256" key="10">
    <source>
        <dbReference type="ARBA" id="ARBA00023136"/>
    </source>
</evidence>
<dbReference type="RefSeq" id="WP_123669869.1">
    <property type="nucleotide sequence ID" value="NZ_RJKE01000001.1"/>
</dbReference>
<evidence type="ECO:0000256" key="4">
    <source>
        <dbReference type="ARBA" id="ARBA00022553"/>
    </source>
</evidence>
<gene>
    <name evidence="13" type="ORF">EDD29_8732</name>
</gene>
<feature type="domain" description="Histidine kinase" evidence="11">
    <location>
        <begin position="238"/>
        <end position="438"/>
    </location>
</feature>
<dbReference type="Proteomes" id="UP000272400">
    <property type="component" value="Unassembled WGS sequence"/>
</dbReference>